<evidence type="ECO:0000256" key="1">
    <source>
        <dbReference type="SAM" id="MobiDB-lite"/>
    </source>
</evidence>
<feature type="region of interest" description="Disordered" evidence="1">
    <location>
        <begin position="116"/>
        <end position="136"/>
    </location>
</feature>
<reference evidence="3" key="1">
    <citation type="submission" date="2022-08" db="UniProtKB">
        <authorList>
            <consortium name="EnsemblMetazoa"/>
        </authorList>
    </citation>
    <scope>IDENTIFICATION</scope>
    <source>
        <strain evidence="3">05x7-T-G4-1.051#20</strain>
    </source>
</reference>
<accession>A0A8W8JII6</accession>
<dbReference type="EnsemblMetazoa" id="G18685.3">
    <property type="protein sequence ID" value="G18685.3:cds"/>
    <property type="gene ID" value="G18685"/>
</dbReference>
<dbReference type="Proteomes" id="UP000005408">
    <property type="component" value="Unassembled WGS sequence"/>
</dbReference>
<evidence type="ECO:0000313" key="3">
    <source>
        <dbReference type="EnsemblMetazoa" id="G18685.3:cds"/>
    </source>
</evidence>
<evidence type="ECO:0000313" key="4">
    <source>
        <dbReference type="Proteomes" id="UP000005408"/>
    </source>
</evidence>
<keyword evidence="4" id="KW-1185">Reference proteome</keyword>
<dbReference type="AlphaFoldDB" id="A0A8W8JII6"/>
<dbReference type="Pfam" id="PF19718">
    <property type="entry name" value="USP47_C"/>
    <property type="match status" value="1"/>
</dbReference>
<protein>
    <recommendedName>
        <fullName evidence="2">Ubiquitin carboxyl-terminal hydrolase 47 C-terminal domain-containing protein</fullName>
    </recommendedName>
</protein>
<dbReference type="InterPro" id="IPR045578">
    <property type="entry name" value="USP47_C"/>
</dbReference>
<name>A0A8W8JII6_MAGGI</name>
<organism evidence="3 4">
    <name type="scientific">Magallana gigas</name>
    <name type="common">Pacific oyster</name>
    <name type="synonym">Crassostrea gigas</name>
    <dbReference type="NCBI Taxonomy" id="29159"/>
    <lineage>
        <taxon>Eukaryota</taxon>
        <taxon>Metazoa</taxon>
        <taxon>Spiralia</taxon>
        <taxon>Lophotrochozoa</taxon>
        <taxon>Mollusca</taxon>
        <taxon>Bivalvia</taxon>
        <taxon>Autobranchia</taxon>
        <taxon>Pteriomorphia</taxon>
        <taxon>Ostreida</taxon>
        <taxon>Ostreoidea</taxon>
        <taxon>Ostreidae</taxon>
        <taxon>Magallana</taxon>
    </lineage>
</organism>
<feature type="domain" description="Ubiquitin carboxyl-terminal hydrolase 47 C-terminal" evidence="2">
    <location>
        <begin position="1"/>
        <end position="145"/>
    </location>
</feature>
<sequence>MTSTSQLAIFVRRWRPSTYELDPFQEIILSSQTVDDLKEKISVLSGIPVEEIEYAKGRGTFPCDVSLLEIHNDLDWSPHVTSLNSWPLYICDDGCVLYYRDKTEKLADLSEERKKELQQKENARMARGTVRSSYSPRKERALKIYMDESPSSCVSKNPPDLD</sequence>
<evidence type="ECO:0000259" key="2">
    <source>
        <dbReference type="Pfam" id="PF19718"/>
    </source>
</evidence>
<proteinExistence type="predicted"/>